<reference evidence="1 2" key="1">
    <citation type="submission" date="2019-02" db="EMBL/GenBank/DDBJ databases">
        <title>Planctomycetal bacteria perform biofilm scaping via a novel small molecule.</title>
        <authorList>
            <person name="Jeske O."/>
            <person name="Boedeker C."/>
            <person name="Wiegand S."/>
            <person name="Breitling P."/>
            <person name="Kallscheuer N."/>
            <person name="Jogler M."/>
            <person name="Rohde M."/>
            <person name="Petersen J."/>
            <person name="Medema M.H."/>
            <person name="Surup F."/>
            <person name="Jogler C."/>
        </authorList>
    </citation>
    <scope>NUCLEOTIDE SEQUENCE [LARGE SCALE GENOMIC DNA]</scope>
    <source>
        <strain evidence="1 2">Mal15</strain>
    </source>
</reference>
<dbReference type="AlphaFoldDB" id="A0A5B9MHW1"/>
<keyword evidence="2" id="KW-1185">Reference proteome</keyword>
<dbReference type="RefSeq" id="WP_147870060.1">
    <property type="nucleotide sequence ID" value="NZ_CP036264.1"/>
</dbReference>
<dbReference type="PROSITE" id="PS51257">
    <property type="entry name" value="PROKAR_LIPOPROTEIN"/>
    <property type="match status" value="1"/>
</dbReference>
<dbReference type="KEGG" id="smam:Mal15_49690"/>
<protein>
    <recommendedName>
        <fullName evidence="3">Bacterial extracellular solute-binding protein</fullName>
    </recommendedName>
</protein>
<proteinExistence type="predicted"/>
<gene>
    <name evidence="1" type="ORF">Mal15_49690</name>
</gene>
<dbReference type="Gene3D" id="3.40.190.10">
    <property type="entry name" value="Periplasmic binding protein-like II"/>
    <property type="match status" value="1"/>
</dbReference>
<dbReference type="Proteomes" id="UP000321353">
    <property type="component" value="Chromosome"/>
</dbReference>
<organism evidence="1 2">
    <name type="scientific">Stieleria maiorica</name>
    <dbReference type="NCBI Taxonomy" id="2795974"/>
    <lineage>
        <taxon>Bacteria</taxon>
        <taxon>Pseudomonadati</taxon>
        <taxon>Planctomycetota</taxon>
        <taxon>Planctomycetia</taxon>
        <taxon>Pirellulales</taxon>
        <taxon>Pirellulaceae</taxon>
        <taxon>Stieleria</taxon>
    </lineage>
</organism>
<dbReference type="SUPFAM" id="SSF53850">
    <property type="entry name" value="Periplasmic binding protein-like II"/>
    <property type="match status" value="1"/>
</dbReference>
<accession>A0A5B9MHW1</accession>
<evidence type="ECO:0000313" key="1">
    <source>
        <dbReference type="EMBL" id="QEG00893.1"/>
    </source>
</evidence>
<sequence>MSGDFRSRPLDRRTAVSILAASLIAGCGDSGSDDADSAVDAAPAARTDVPLRILLVGNASVAEAIRLAWSMTHEHPLEIEVFDPADPAVAGAALAGDDITAGESPAVRFTRQMLLSDVAITPQSYLGEINAKDAAVRFGSELLKEYQAEYGKPLPAVINSLGDYGGSTWGVAVGAKVLARLAIDSQSQCETWSEYHDWVRGLEGKAAEPLAPGWAASSFLNRCASTFTRRWLFNRTTMKPEIDSEDYVAVLEQLAATAGLYASSAMTPGQIWQAIAGGELVGGIGYEVPASASETAADEASADQPPEEREEFDISVFDCPRQTETDQLWLGPQTPLACLSSGCRQTNASKQFIGWLSGGQRISTVRQQSELFSQTRISPENESMQSGSAYARWLVERLQTLQVAPGLVLPGADRYYEVLDRQVRRCLAAEQSAAEALSDAASQWDAITDSIGRDQQSVAWKRTLGFGG</sequence>
<dbReference type="EMBL" id="CP036264">
    <property type="protein sequence ID" value="QEG00893.1"/>
    <property type="molecule type" value="Genomic_DNA"/>
</dbReference>
<name>A0A5B9MHW1_9BACT</name>
<evidence type="ECO:0008006" key="3">
    <source>
        <dbReference type="Google" id="ProtNLM"/>
    </source>
</evidence>
<evidence type="ECO:0000313" key="2">
    <source>
        <dbReference type="Proteomes" id="UP000321353"/>
    </source>
</evidence>